<name>A0A067PCC2_PLEO1</name>
<accession>A0A067PCC2</accession>
<dbReference type="EMBL" id="KL198004">
    <property type="protein sequence ID" value="KDQ34077.1"/>
    <property type="molecule type" value="Genomic_DNA"/>
</dbReference>
<reference evidence="2" key="1">
    <citation type="journal article" date="2014" name="Proc. Natl. Acad. Sci. U.S.A.">
        <title>Extensive sampling of basidiomycete genomes demonstrates inadequacy of the white-rot/brown-rot paradigm for wood decay fungi.</title>
        <authorList>
            <person name="Riley R."/>
            <person name="Salamov A.A."/>
            <person name="Brown D.W."/>
            <person name="Nagy L.G."/>
            <person name="Floudas D."/>
            <person name="Held B.W."/>
            <person name="Levasseur A."/>
            <person name="Lombard V."/>
            <person name="Morin E."/>
            <person name="Otillar R."/>
            <person name="Lindquist E.A."/>
            <person name="Sun H."/>
            <person name="LaButti K.M."/>
            <person name="Schmutz J."/>
            <person name="Jabbour D."/>
            <person name="Luo H."/>
            <person name="Baker S.E."/>
            <person name="Pisabarro A.G."/>
            <person name="Walton J.D."/>
            <person name="Blanchette R.A."/>
            <person name="Henrissat B."/>
            <person name="Martin F."/>
            <person name="Cullen D."/>
            <person name="Hibbett D.S."/>
            <person name="Grigoriev I.V."/>
        </authorList>
    </citation>
    <scope>NUCLEOTIDE SEQUENCE [LARGE SCALE GENOMIC DNA]</scope>
    <source>
        <strain evidence="2">PC15</strain>
    </source>
</reference>
<evidence type="ECO:0000313" key="2">
    <source>
        <dbReference type="Proteomes" id="UP000027073"/>
    </source>
</evidence>
<organism evidence="1 2">
    <name type="scientific">Pleurotus ostreatus (strain PC15)</name>
    <name type="common">Oyster mushroom</name>
    <dbReference type="NCBI Taxonomy" id="1137138"/>
    <lineage>
        <taxon>Eukaryota</taxon>
        <taxon>Fungi</taxon>
        <taxon>Dikarya</taxon>
        <taxon>Basidiomycota</taxon>
        <taxon>Agaricomycotina</taxon>
        <taxon>Agaricomycetes</taxon>
        <taxon>Agaricomycetidae</taxon>
        <taxon>Agaricales</taxon>
        <taxon>Pleurotineae</taxon>
        <taxon>Pleurotaceae</taxon>
        <taxon>Pleurotus</taxon>
    </lineage>
</organism>
<sequence>MSSSSNASAPANVPTTSWGRELEEALAQQPDIIIPPISFFLPAFRPLDSTPTVEVPGAIPSLIGDVLTDIFQHTNEIIITALTPFLLAGHPGIIFLDGVPSPALKEALGRGCRLERKTLAFCTEIRIFHPRSAITVIDVEDILDPFEGQLLASPTNSLLSLDSIVFEPRHYGFGAVVGFHSQTSDGHFIRVIIRFNRRLYDEGLQVEHKVFVSFWFHKDHVALLSEDRRLLDEDSALLDQPEIIVAPSSMRYKVHIFD</sequence>
<dbReference type="VEuPathDB" id="FungiDB:PLEOSDRAFT_1100015"/>
<dbReference type="AlphaFoldDB" id="A0A067PCC2"/>
<protein>
    <submittedName>
        <fullName evidence="1">Uncharacterized protein</fullName>
    </submittedName>
</protein>
<gene>
    <name evidence="1" type="ORF">PLEOSDRAFT_1100015</name>
</gene>
<proteinExistence type="predicted"/>
<evidence type="ECO:0000313" key="1">
    <source>
        <dbReference type="EMBL" id="KDQ34077.1"/>
    </source>
</evidence>
<dbReference type="OrthoDB" id="10430582at2759"/>
<dbReference type="HOGENOM" id="CLU_1078158_0_0_1"/>
<dbReference type="Proteomes" id="UP000027073">
    <property type="component" value="Unassembled WGS sequence"/>
</dbReference>
<dbReference type="InParanoid" id="A0A067PCC2"/>